<keyword evidence="6" id="KW-1185">Reference proteome</keyword>
<dbReference type="InParanoid" id="K0II25"/>
<dbReference type="BioCyc" id="CNIT1237085:G1324-1653-MONOMER"/>
<dbReference type="PANTHER" id="PTHR43085:SF57">
    <property type="entry name" value="CARBOHYDRATE KINASE PFKB DOMAIN-CONTAINING PROTEIN"/>
    <property type="match status" value="1"/>
</dbReference>
<dbReference type="GeneID" id="13797914"/>
<dbReference type="Gene3D" id="3.40.1190.20">
    <property type="match status" value="1"/>
</dbReference>
<reference evidence="5 6" key="1">
    <citation type="journal article" date="2012" name="Environ. Microbiol.">
        <title>The genome of the ammonia-oxidizing Candidatus Nitrososphaera gargensis: insights into metabolic versatility and environmental adaptations.</title>
        <authorList>
            <person name="Spang A."/>
            <person name="Poehlein A."/>
            <person name="Offre P."/>
            <person name="Zumbragel S."/>
            <person name="Haider S."/>
            <person name="Rychlik N."/>
            <person name="Nowka B."/>
            <person name="Schmeisser C."/>
            <person name="Lebedeva E.V."/>
            <person name="Rattei T."/>
            <person name="Bohm C."/>
            <person name="Schmid M."/>
            <person name="Galushko A."/>
            <person name="Hatzenpichler R."/>
            <person name="Weinmaier T."/>
            <person name="Daniel R."/>
            <person name="Schleper C."/>
            <person name="Spieck E."/>
            <person name="Streit W."/>
            <person name="Wagner M."/>
        </authorList>
    </citation>
    <scope>NUCLEOTIDE SEQUENCE [LARGE SCALE GENOMIC DNA]</scope>
    <source>
        <strain evidence="6">Ga9.2</strain>
    </source>
</reference>
<proteinExistence type="inferred from homology"/>
<accession>K0II25</accession>
<evidence type="ECO:0000256" key="2">
    <source>
        <dbReference type="ARBA" id="ARBA00022679"/>
    </source>
</evidence>
<dbReference type="OrthoDB" id="26949at2157"/>
<feature type="domain" description="Carbohydrate kinase PfkB" evidence="4">
    <location>
        <begin position="20"/>
        <end position="275"/>
    </location>
</feature>
<evidence type="ECO:0000313" key="6">
    <source>
        <dbReference type="Proteomes" id="UP000008037"/>
    </source>
</evidence>
<organism evidence="5 6">
    <name type="scientific">Nitrososphaera gargensis (strain Ga9.2)</name>
    <dbReference type="NCBI Taxonomy" id="1237085"/>
    <lineage>
        <taxon>Archaea</taxon>
        <taxon>Nitrososphaerota</taxon>
        <taxon>Nitrososphaeria</taxon>
        <taxon>Nitrososphaerales</taxon>
        <taxon>Nitrososphaeraceae</taxon>
        <taxon>Nitrososphaera</taxon>
    </lineage>
</organism>
<keyword evidence="2 5" id="KW-0808">Transferase</keyword>
<dbReference type="InterPro" id="IPR050306">
    <property type="entry name" value="PfkB_Carbo_kinase"/>
</dbReference>
<name>K0II25_NITGG</name>
<sequence length="307" mass="33663">MRIGIASHIVLDTIKSADGNLTESVGGPPCYCGMTGRRFGFDIRLATRVGSDFPQEMRKVLRDNDLILSDRQVSSSAPTTRFSLISESESRRLVLSAKCDPLTVDEIKDMKVDCWLASPVIDEVPPDVLAAIKQSRGRKDFVMLDPQGYMRIVTAAGSDGQVTLKDRLDLDLSGITAIKVDSQEMSALTGGLQGLEGMQALQSRGIRFVVSTEHRVIHLLYEKTHYWIKMRDVDTPDSTGAGDILCAAFTCSFLKEKDPLWAICFGAGAVRAALETRKVGLAKVPSMSKIEQSASYFYNTVGFQQLS</sequence>
<comment type="similarity">
    <text evidence="1">Belongs to the carbohydrate kinase PfkB family.</text>
</comment>
<dbReference type="Pfam" id="PF00294">
    <property type="entry name" value="PfkB"/>
    <property type="match status" value="1"/>
</dbReference>
<evidence type="ECO:0000256" key="3">
    <source>
        <dbReference type="ARBA" id="ARBA00022777"/>
    </source>
</evidence>
<dbReference type="InterPro" id="IPR011611">
    <property type="entry name" value="PfkB_dom"/>
</dbReference>
<dbReference type="STRING" id="1237085.Ngar_c16550"/>
<dbReference type="AlphaFoldDB" id="K0II25"/>
<evidence type="ECO:0000259" key="4">
    <source>
        <dbReference type="Pfam" id="PF00294"/>
    </source>
</evidence>
<dbReference type="InterPro" id="IPR029056">
    <property type="entry name" value="Ribokinase-like"/>
</dbReference>
<dbReference type="Proteomes" id="UP000008037">
    <property type="component" value="Chromosome"/>
</dbReference>
<gene>
    <name evidence="5" type="ordered locus">Ngar_c16550</name>
</gene>
<dbReference type="GO" id="GO:0016301">
    <property type="term" value="F:kinase activity"/>
    <property type="evidence" value="ECO:0007669"/>
    <property type="project" value="UniProtKB-KW"/>
</dbReference>
<protein>
    <submittedName>
        <fullName evidence="5">PfkB family carbohydrate kinase</fullName>
        <ecNumber evidence="5">2.7.1.-</ecNumber>
    </submittedName>
</protein>
<dbReference type="HOGENOM" id="CLU_961782_0_0_2"/>
<evidence type="ECO:0000256" key="1">
    <source>
        <dbReference type="ARBA" id="ARBA00010688"/>
    </source>
</evidence>
<keyword evidence="3 5" id="KW-0418">Kinase</keyword>
<dbReference type="EC" id="2.7.1.-" evidence="5"/>
<evidence type="ECO:0000313" key="5">
    <source>
        <dbReference type="EMBL" id="AFU58588.1"/>
    </source>
</evidence>
<dbReference type="PANTHER" id="PTHR43085">
    <property type="entry name" value="HEXOKINASE FAMILY MEMBER"/>
    <property type="match status" value="1"/>
</dbReference>
<dbReference type="RefSeq" id="WP_015019125.1">
    <property type="nucleotide sequence ID" value="NC_018719.1"/>
</dbReference>
<dbReference type="EMBL" id="CP002408">
    <property type="protein sequence ID" value="AFU58588.1"/>
    <property type="molecule type" value="Genomic_DNA"/>
</dbReference>
<dbReference type="KEGG" id="nga:Ngar_c16550"/>
<dbReference type="SUPFAM" id="SSF53613">
    <property type="entry name" value="Ribokinase-like"/>
    <property type="match status" value="1"/>
</dbReference>